<evidence type="ECO:0000313" key="11">
    <source>
        <dbReference type="Proteomes" id="UP001391051"/>
    </source>
</evidence>
<gene>
    <name evidence="10" type="ORF">PG986_010397</name>
</gene>
<dbReference type="RefSeq" id="XP_066696110.1">
    <property type="nucleotide sequence ID" value="XM_066846619.1"/>
</dbReference>
<feature type="compositionally biased region" description="Low complexity" evidence="8">
    <location>
        <begin position="242"/>
        <end position="260"/>
    </location>
</feature>
<evidence type="ECO:0000259" key="9">
    <source>
        <dbReference type="PROSITE" id="PS50217"/>
    </source>
</evidence>
<evidence type="ECO:0000256" key="2">
    <source>
        <dbReference type="ARBA" id="ARBA00007163"/>
    </source>
</evidence>
<evidence type="ECO:0000256" key="5">
    <source>
        <dbReference type="ARBA" id="ARBA00023163"/>
    </source>
</evidence>
<evidence type="ECO:0000256" key="1">
    <source>
        <dbReference type="ARBA" id="ARBA00004123"/>
    </source>
</evidence>
<keyword evidence="6" id="KW-0834">Unfolded protein response</keyword>
<keyword evidence="7" id="KW-0539">Nucleus</keyword>
<dbReference type="PROSITE" id="PS50217">
    <property type="entry name" value="BZIP"/>
    <property type="match status" value="1"/>
</dbReference>
<keyword evidence="5" id="KW-0804">Transcription</keyword>
<keyword evidence="3" id="KW-0805">Transcription regulation</keyword>
<dbReference type="SUPFAM" id="SSF57959">
    <property type="entry name" value="Leucine zipper domain"/>
    <property type="match status" value="1"/>
</dbReference>
<dbReference type="EMBL" id="JAQQWE010000007">
    <property type="protein sequence ID" value="KAK7946076.1"/>
    <property type="molecule type" value="Genomic_DNA"/>
</dbReference>
<dbReference type="GeneID" id="92079681"/>
<dbReference type="PANTHER" id="PTHR46714">
    <property type="entry name" value="TRANSCRIPTIONAL ACTIVATOR HAC1"/>
    <property type="match status" value="1"/>
</dbReference>
<dbReference type="PANTHER" id="PTHR46714:SF6">
    <property type="entry name" value="TRANSCRIPTIONAL ACTIVATOR HAC1"/>
    <property type="match status" value="1"/>
</dbReference>
<dbReference type="Proteomes" id="UP001391051">
    <property type="component" value="Unassembled WGS sequence"/>
</dbReference>
<comment type="caution">
    <text evidence="10">The sequence shown here is derived from an EMBL/GenBank/DDBJ whole genome shotgun (WGS) entry which is preliminary data.</text>
</comment>
<evidence type="ECO:0000256" key="6">
    <source>
        <dbReference type="ARBA" id="ARBA00023230"/>
    </source>
</evidence>
<feature type="domain" description="BZIP" evidence="9">
    <location>
        <begin position="117"/>
        <end position="174"/>
    </location>
</feature>
<proteinExistence type="inferred from homology"/>
<feature type="compositionally biased region" description="Polar residues" evidence="8">
    <location>
        <begin position="1"/>
        <end position="13"/>
    </location>
</feature>
<feature type="region of interest" description="Disordered" evidence="8">
    <location>
        <begin position="239"/>
        <end position="261"/>
    </location>
</feature>
<protein>
    <submittedName>
        <fullName evidence="10">Transcriptional activator hac1</fullName>
    </submittedName>
</protein>
<feature type="compositionally biased region" description="Basic and acidic residues" evidence="8">
    <location>
        <begin position="64"/>
        <end position="74"/>
    </location>
</feature>
<dbReference type="InterPro" id="IPR004827">
    <property type="entry name" value="bZIP"/>
</dbReference>
<keyword evidence="4" id="KW-0238">DNA-binding</keyword>
<feature type="region of interest" description="Disordered" evidence="8">
    <location>
        <begin position="1"/>
        <end position="142"/>
    </location>
</feature>
<feature type="compositionally biased region" description="Polar residues" evidence="8">
    <location>
        <begin position="52"/>
        <end position="63"/>
    </location>
</feature>
<accession>A0ABR1Q2K0</accession>
<evidence type="ECO:0000256" key="3">
    <source>
        <dbReference type="ARBA" id="ARBA00023015"/>
    </source>
</evidence>
<dbReference type="InterPro" id="IPR046347">
    <property type="entry name" value="bZIP_sf"/>
</dbReference>
<evidence type="ECO:0000256" key="7">
    <source>
        <dbReference type="ARBA" id="ARBA00023242"/>
    </source>
</evidence>
<reference evidence="10 11" key="1">
    <citation type="submission" date="2023-01" db="EMBL/GenBank/DDBJ databases">
        <title>Analysis of 21 Apiospora genomes using comparative genomics revels a genus with tremendous synthesis potential of carbohydrate active enzymes and secondary metabolites.</title>
        <authorList>
            <person name="Sorensen T."/>
        </authorList>
    </citation>
    <scope>NUCLEOTIDE SEQUENCE [LARGE SCALE GENOMIC DNA]</scope>
    <source>
        <strain evidence="10 11">CBS 24483</strain>
    </source>
</reference>
<sequence>MESWENQTATTEAASAPQVKFENSPAESFMSTPGGEFYPLFNDEAGDHTSDPTESVMTPQSIADSKDDSPHPDDETPAPESGDKKPTKKRKSWGQVLPEPKTNLPPRKRAKTEDEKEQRRVERVLRNRRAAQSSRERKRQEVEALEKRNTELEKLLNDQRKQNMMLMDELNKFRRGSSPMASCHPSPLTLSTPLFGGPETAPETKSGTMNDFILVPNHEDTIDPASISPELTPVPDAEVVEASSAKDAPATSSSSAATSTDMTQHPAAMLCDLQCQSVEVPQAWMAARQRSHPALALYLQLNLLMTASSAMLSALRRPLTLIAGALKHNLALQATPSILSTIIWMVTLPPSYRSSTLPNSLVTMSAAQLQARSADTTSLRSPTSTSPRSASTLRIKSLQKLLTSSPILARPLLDATMEVLRLVSEGRDDRVVSGLADGSPGIKGDRQSRGPLLWPDGASLPSREVLLTLMWAIQVEQRNMEKQAREATIVSLEPASNKTKLGSSASVPRECPQDSNHTYVLSVATKRKRGSKTTRDVNGSKRLRFRY</sequence>
<comment type="subcellular location">
    <subcellularLocation>
        <location evidence="1">Nucleus</location>
    </subcellularLocation>
</comment>
<evidence type="ECO:0000256" key="4">
    <source>
        <dbReference type="ARBA" id="ARBA00023125"/>
    </source>
</evidence>
<evidence type="ECO:0000313" key="10">
    <source>
        <dbReference type="EMBL" id="KAK7946076.1"/>
    </source>
</evidence>
<keyword evidence="11" id="KW-1185">Reference proteome</keyword>
<feature type="region of interest" description="Disordered" evidence="8">
    <location>
        <begin position="527"/>
        <end position="547"/>
    </location>
</feature>
<feature type="compositionally biased region" description="Basic and acidic residues" evidence="8">
    <location>
        <begin position="111"/>
        <end position="125"/>
    </location>
</feature>
<name>A0ABR1Q2K0_9PEZI</name>
<evidence type="ECO:0000256" key="8">
    <source>
        <dbReference type="SAM" id="MobiDB-lite"/>
    </source>
</evidence>
<comment type="similarity">
    <text evidence="2">Belongs to the bZIP family.</text>
</comment>
<dbReference type="InterPro" id="IPR044280">
    <property type="entry name" value="Hac1/HY5"/>
</dbReference>
<dbReference type="SMART" id="SM00338">
    <property type="entry name" value="BRLZ"/>
    <property type="match status" value="1"/>
</dbReference>
<organism evidence="10 11">
    <name type="scientific">Apiospora aurea</name>
    <dbReference type="NCBI Taxonomy" id="335848"/>
    <lineage>
        <taxon>Eukaryota</taxon>
        <taxon>Fungi</taxon>
        <taxon>Dikarya</taxon>
        <taxon>Ascomycota</taxon>
        <taxon>Pezizomycotina</taxon>
        <taxon>Sordariomycetes</taxon>
        <taxon>Xylariomycetidae</taxon>
        <taxon>Amphisphaeriales</taxon>
        <taxon>Apiosporaceae</taxon>
        <taxon>Apiospora</taxon>
    </lineage>
</organism>